<keyword evidence="19" id="KW-0732">Signal</keyword>
<keyword evidence="10" id="KW-0442">Lipid degradation</keyword>
<dbReference type="GO" id="GO:0006660">
    <property type="term" value="P:phosphatidylserine catabolic process"/>
    <property type="evidence" value="ECO:0007669"/>
    <property type="project" value="TreeGrafter"/>
</dbReference>
<evidence type="ECO:0000256" key="1">
    <source>
        <dbReference type="ARBA" id="ARBA00001024"/>
    </source>
</evidence>
<keyword evidence="11" id="KW-0735">Signal-anchor</keyword>
<keyword evidence="13" id="KW-0072">Autophagy</keyword>
<comment type="subcellular location">
    <subcellularLocation>
        <location evidence="3">Endosome</location>
        <location evidence="3">Multivesicular body membrane</location>
        <topology evidence="3">Single-pass type II membrane protein</topology>
    </subcellularLocation>
    <subcellularLocation>
        <location evidence="2">Prevacuolar compartment membrane</location>
        <topology evidence="2">Single-pass type II membrane protein</topology>
    </subcellularLocation>
</comment>
<evidence type="ECO:0000256" key="11">
    <source>
        <dbReference type="ARBA" id="ARBA00022968"/>
    </source>
</evidence>
<evidence type="ECO:0000256" key="18">
    <source>
        <dbReference type="ARBA" id="ARBA00029828"/>
    </source>
</evidence>
<comment type="similarity">
    <text evidence="4">Belongs to the AB hydrolase superfamily. Lipase family.</text>
</comment>
<evidence type="ECO:0000259" key="20">
    <source>
        <dbReference type="Pfam" id="PF01764"/>
    </source>
</evidence>
<dbReference type="EMBL" id="KV417645">
    <property type="protein sequence ID" value="KZP12555.1"/>
    <property type="molecule type" value="Genomic_DNA"/>
</dbReference>
<evidence type="ECO:0000256" key="9">
    <source>
        <dbReference type="ARBA" id="ARBA00022801"/>
    </source>
</evidence>
<accession>A0A166BEA2</accession>
<dbReference type="Pfam" id="PF01764">
    <property type="entry name" value="Lipase_3"/>
    <property type="match status" value="1"/>
</dbReference>
<evidence type="ECO:0000256" key="3">
    <source>
        <dbReference type="ARBA" id="ARBA00004343"/>
    </source>
</evidence>
<keyword evidence="9" id="KW-0378">Hydrolase</keyword>
<evidence type="ECO:0000256" key="19">
    <source>
        <dbReference type="SAM" id="SignalP"/>
    </source>
</evidence>
<dbReference type="GO" id="GO:0004620">
    <property type="term" value="F:phospholipase activity"/>
    <property type="evidence" value="ECO:0007669"/>
    <property type="project" value="TreeGrafter"/>
</dbReference>
<keyword evidence="15" id="KW-0472">Membrane</keyword>
<evidence type="ECO:0000256" key="12">
    <source>
        <dbReference type="ARBA" id="ARBA00022989"/>
    </source>
</evidence>
<comment type="subunit">
    <text evidence="5">Binds to both phosphatidylinositol (PI) and phosphatidylinositol 3,5-bisphosphate (PIP2).</text>
</comment>
<comment type="catalytic activity">
    <reaction evidence="1">
        <text>a triacylglycerol + H2O = a diacylglycerol + a fatty acid + H(+)</text>
        <dbReference type="Rhea" id="RHEA:12044"/>
        <dbReference type="ChEBI" id="CHEBI:15377"/>
        <dbReference type="ChEBI" id="CHEBI:15378"/>
        <dbReference type="ChEBI" id="CHEBI:17855"/>
        <dbReference type="ChEBI" id="CHEBI:18035"/>
        <dbReference type="ChEBI" id="CHEBI:28868"/>
        <dbReference type="EC" id="3.1.1.3"/>
    </reaction>
</comment>
<dbReference type="GO" id="GO:0034727">
    <property type="term" value="P:piecemeal microautophagy of the nucleus"/>
    <property type="evidence" value="ECO:0007669"/>
    <property type="project" value="TreeGrafter"/>
</dbReference>
<evidence type="ECO:0000256" key="8">
    <source>
        <dbReference type="ARBA" id="ARBA00022753"/>
    </source>
</evidence>
<evidence type="ECO:0000256" key="17">
    <source>
        <dbReference type="ARBA" id="ARBA00024663"/>
    </source>
</evidence>
<dbReference type="OrthoDB" id="58570at2759"/>
<evidence type="ECO:0000256" key="4">
    <source>
        <dbReference type="ARBA" id="ARBA00010701"/>
    </source>
</evidence>
<reference evidence="21 22" key="1">
    <citation type="journal article" date="2016" name="Mol. Biol. Evol.">
        <title>Comparative Genomics of Early-Diverging Mushroom-Forming Fungi Provides Insights into the Origins of Lignocellulose Decay Capabilities.</title>
        <authorList>
            <person name="Nagy L.G."/>
            <person name="Riley R."/>
            <person name="Tritt A."/>
            <person name="Adam C."/>
            <person name="Daum C."/>
            <person name="Floudas D."/>
            <person name="Sun H."/>
            <person name="Yadav J.S."/>
            <person name="Pangilinan J."/>
            <person name="Larsson K.H."/>
            <person name="Matsuura K."/>
            <person name="Barry K."/>
            <person name="Labutti K."/>
            <person name="Kuo R."/>
            <person name="Ohm R.A."/>
            <person name="Bhattacharya S.S."/>
            <person name="Shirouzu T."/>
            <person name="Yoshinaga Y."/>
            <person name="Martin F.M."/>
            <person name="Grigoriev I.V."/>
            <person name="Hibbett D.S."/>
        </authorList>
    </citation>
    <scope>NUCLEOTIDE SEQUENCE [LARGE SCALE GENOMIC DNA]</scope>
    <source>
        <strain evidence="21 22">CBS 109695</strain>
    </source>
</reference>
<evidence type="ECO:0000256" key="13">
    <source>
        <dbReference type="ARBA" id="ARBA00023006"/>
    </source>
</evidence>
<evidence type="ECO:0000256" key="15">
    <source>
        <dbReference type="ARBA" id="ARBA00023136"/>
    </source>
</evidence>
<dbReference type="Proteomes" id="UP000076532">
    <property type="component" value="Unassembled WGS sequence"/>
</dbReference>
<comment type="function">
    <text evidence="17">Lipase which is essential for lysis of subvacuolar cytoplasm to vacuole targeted bodies and intravacuolar autophagic bodies. Involved in the lysis of intravacuolar multivesicular body (MVB) vesicles. The intravacuolar membrane disintegration by ATG15 is critical to life span extension.</text>
</comment>
<name>A0A166BEA2_9AGAM</name>
<dbReference type="GO" id="GO:0046461">
    <property type="term" value="P:neutral lipid catabolic process"/>
    <property type="evidence" value="ECO:0007669"/>
    <property type="project" value="TreeGrafter"/>
</dbReference>
<dbReference type="Gene3D" id="3.40.50.1820">
    <property type="entry name" value="alpha/beta hydrolase"/>
    <property type="match status" value="1"/>
</dbReference>
<feature type="domain" description="Fungal lipase-type" evidence="20">
    <location>
        <begin position="232"/>
        <end position="261"/>
    </location>
</feature>
<proteinExistence type="inferred from homology"/>
<dbReference type="GO" id="GO:0034496">
    <property type="term" value="P:multivesicular body membrane disassembly"/>
    <property type="evidence" value="ECO:0007669"/>
    <property type="project" value="TreeGrafter"/>
</dbReference>
<evidence type="ECO:0000256" key="2">
    <source>
        <dbReference type="ARBA" id="ARBA00004270"/>
    </source>
</evidence>
<dbReference type="InterPro" id="IPR029058">
    <property type="entry name" value="AB_hydrolase_fold"/>
</dbReference>
<evidence type="ECO:0000256" key="14">
    <source>
        <dbReference type="ARBA" id="ARBA00023098"/>
    </source>
</evidence>
<keyword evidence="14" id="KW-0443">Lipid metabolism</keyword>
<evidence type="ECO:0000256" key="6">
    <source>
        <dbReference type="ARBA" id="ARBA00013279"/>
    </source>
</evidence>
<evidence type="ECO:0000256" key="10">
    <source>
        <dbReference type="ARBA" id="ARBA00022963"/>
    </source>
</evidence>
<evidence type="ECO:0000313" key="22">
    <source>
        <dbReference type="Proteomes" id="UP000076532"/>
    </source>
</evidence>
<evidence type="ECO:0000256" key="16">
    <source>
        <dbReference type="ARBA" id="ARBA00023180"/>
    </source>
</evidence>
<evidence type="ECO:0000256" key="5">
    <source>
        <dbReference type="ARBA" id="ARBA00011137"/>
    </source>
</evidence>
<protein>
    <recommendedName>
        <fullName evidence="6">triacylglycerol lipase</fullName>
        <ecNumber evidence="6">3.1.1.3</ecNumber>
    </recommendedName>
    <alternativeName>
        <fullName evidence="18">Autophagy-related protein 15</fullName>
    </alternativeName>
</protein>
<dbReference type="SUPFAM" id="SSF53474">
    <property type="entry name" value="alpha/beta-Hydrolases"/>
    <property type="match status" value="1"/>
</dbReference>
<dbReference type="PANTHER" id="PTHR47175:SF2">
    <property type="entry name" value="LIPASE ATG15-RELATED"/>
    <property type="match status" value="1"/>
</dbReference>
<dbReference type="GO" id="GO:0032585">
    <property type="term" value="C:multivesicular body membrane"/>
    <property type="evidence" value="ECO:0007669"/>
    <property type="project" value="UniProtKB-SubCell"/>
</dbReference>
<dbReference type="CDD" id="cd00519">
    <property type="entry name" value="Lipase_3"/>
    <property type="match status" value="1"/>
</dbReference>
<dbReference type="GO" id="GO:0004806">
    <property type="term" value="F:triacylglycerol lipase activity"/>
    <property type="evidence" value="ECO:0007669"/>
    <property type="project" value="UniProtKB-EC"/>
</dbReference>
<dbReference type="InterPro" id="IPR002921">
    <property type="entry name" value="Fungal_lipase-type"/>
</dbReference>
<dbReference type="GO" id="GO:0005775">
    <property type="term" value="C:vacuolar lumen"/>
    <property type="evidence" value="ECO:0007669"/>
    <property type="project" value="TreeGrafter"/>
</dbReference>
<dbReference type="InterPro" id="IPR050805">
    <property type="entry name" value="ATG15_Lipase"/>
</dbReference>
<dbReference type="AlphaFoldDB" id="A0A166BEA2"/>
<keyword evidence="22" id="KW-1185">Reference proteome</keyword>
<dbReference type="PANTHER" id="PTHR47175">
    <property type="entry name" value="LIPASE ATG15-RELATED"/>
    <property type="match status" value="1"/>
</dbReference>
<keyword evidence="7" id="KW-0812">Transmembrane</keyword>
<feature type="signal peptide" evidence="19">
    <location>
        <begin position="1"/>
        <end position="19"/>
    </location>
</feature>
<keyword evidence="12" id="KW-1133">Transmembrane helix</keyword>
<dbReference type="EC" id="3.1.1.3" evidence="6"/>
<evidence type="ECO:0000313" key="21">
    <source>
        <dbReference type="EMBL" id="KZP12555.1"/>
    </source>
</evidence>
<sequence length="400" mass="44412">MHLLSIALLFLLCPTTILAGDPPVKFGLHHTVYYESGTPSLSIERQHPIQASPTLKARPTTVYRPRSQAALEHARLRSLRHAESEEVEWDLVETMGPDVQDKHTLSQLARMTSNAYALPGRGWYDIDPTWNNSYPFGWEEDQDGFRGHVFVSTDESTVVLAIKGTTITGVTSKKDKFNDNLLFSCCCAWVDFTWTFSTVCKCHSKSWRCDSTCLSDALIEDSLFYLLGVEIVSNVTSMYPNSTIWLVGHSLGGALASLLGSTFGLPAVAFESPGERIAATRLHLPIPPSSAAWWTAAPVTHVYHNADPIPQGTCTGIGSPCTAAGYALETRCHLGKSIVYDAVGKLKWGVNIQHHPIREVINKVIEAEAEWEWEEGRDVPLAREEADCVDCFKWEFFENI</sequence>
<keyword evidence="8" id="KW-0967">Endosome</keyword>
<dbReference type="STRING" id="436010.A0A166BEA2"/>
<organism evidence="21 22">
    <name type="scientific">Athelia psychrophila</name>
    <dbReference type="NCBI Taxonomy" id="1759441"/>
    <lineage>
        <taxon>Eukaryota</taxon>
        <taxon>Fungi</taxon>
        <taxon>Dikarya</taxon>
        <taxon>Basidiomycota</taxon>
        <taxon>Agaricomycotina</taxon>
        <taxon>Agaricomycetes</taxon>
        <taxon>Agaricomycetidae</taxon>
        <taxon>Atheliales</taxon>
        <taxon>Atheliaceae</taxon>
        <taxon>Athelia</taxon>
    </lineage>
</organism>
<feature type="chain" id="PRO_5007871173" description="triacylglycerol lipase" evidence="19">
    <location>
        <begin position="20"/>
        <end position="400"/>
    </location>
</feature>
<gene>
    <name evidence="21" type="ORF">FIBSPDRAFT_870073</name>
</gene>
<evidence type="ECO:0000256" key="7">
    <source>
        <dbReference type="ARBA" id="ARBA00022692"/>
    </source>
</evidence>
<keyword evidence="16" id="KW-0325">Glycoprotein</keyword>